<sequence length="437" mass="47337">MGASMSTLSGWAIIICIAGLYAYRHANEQKKRDAARQRHDRPAIQIRKEPKEKTKRLRGEAHSKDVEDSDKAAKLKARAQKPAPKPTPTPPTANYSSDDGVDNREFARQLASIKQGTNINAPKKTEEKRQKSVKQSRAREIDEKVNETKVSAPSSTAGADADDDESALSSPEVKAADSRDVSDMLEPAPSGPSVLRLTGTDKIKQKEKKVKAPEKVETKKQRQNRLKTEAAKADREEAEKQRQVALEAQRRLARISEGRAAKDGSAFMAAQAAQSVWKDKAANGSSSNDFLPVQPLETFDTGSHTDVSPSSAVTPAPSRQTTVPPKSKPATERDNWIASLPSEEEQMELLLGEEEWSTVTTKKPTKAKKEVATAESTSGAESTAKKAAPAASEPAAVATKTQKSNGTGKPAKTFTQPSSFAALSTNDDQDVENEWDV</sequence>
<feature type="compositionally biased region" description="Acidic residues" evidence="1">
    <location>
        <begin position="427"/>
        <end position="437"/>
    </location>
</feature>
<feature type="compositionally biased region" description="Basic and acidic residues" evidence="1">
    <location>
        <begin position="28"/>
        <end position="73"/>
    </location>
</feature>
<feature type="compositionally biased region" description="Low complexity" evidence="1">
    <location>
        <begin position="307"/>
        <end position="318"/>
    </location>
</feature>
<dbReference type="Proteomes" id="UP001286456">
    <property type="component" value="Unassembled WGS sequence"/>
</dbReference>
<feature type="compositionally biased region" description="Low complexity" evidence="1">
    <location>
        <begin position="373"/>
        <end position="399"/>
    </location>
</feature>
<evidence type="ECO:0000313" key="2">
    <source>
        <dbReference type="EMBL" id="KAK3336049.1"/>
    </source>
</evidence>
<feature type="compositionally biased region" description="Basic and acidic residues" evidence="1">
    <location>
        <begin position="137"/>
        <end position="147"/>
    </location>
</feature>
<gene>
    <name evidence="2" type="ORF">B0T19DRAFT_26808</name>
</gene>
<feature type="compositionally biased region" description="Polar residues" evidence="1">
    <location>
        <begin position="400"/>
        <end position="426"/>
    </location>
</feature>
<dbReference type="AlphaFoldDB" id="A0AAE0MM22"/>
<name>A0AAE0MM22_9PEZI</name>
<protein>
    <submittedName>
        <fullName evidence="2">Uncharacterized protein</fullName>
    </submittedName>
</protein>
<dbReference type="EMBL" id="JAUEPO010000001">
    <property type="protein sequence ID" value="KAK3336049.1"/>
    <property type="molecule type" value="Genomic_DNA"/>
</dbReference>
<proteinExistence type="predicted"/>
<feature type="compositionally biased region" description="Basic and acidic residues" evidence="1">
    <location>
        <begin position="199"/>
        <end position="242"/>
    </location>
</feature>
<accession>A0AAE0MM22</accession>
<evidence type="ECO:0000313" key="3">
    <source>
        <dbReference type="Proteomes" id="UP001286456"/>
    </source>
</evidence>
<feature type="region of interest" description="Disordered" evidence="1">
    <location>
        <begin position="279"/>
        <end position="340"/>
    </location>
</feature>
<reference evidence="2" key="1">
    <citation type="journal article" date="2023" name="Mol. Phylogenet. Evol.">
        <title>Genome-scale phylogeny and comparative genomics of the fungal order Sordariales.</title>
        <authorList>
            <person name="Hensen N."/>
            <person name="Bonometti L."/>
            <person name="Westerberg I."/>
            <person name="Brannstrom I.O."/>
            <person name="Guillou S."/>
            <person name="Cros-Aarteil S."/>
            <person name="Calhoun S."/>
            <person name="Haridas S."/>
            <person name="Kuo A."/>
            <person name="Mondo S."/>
            <person name="Pangilinan J."/>
            <person name="Riley R."/>
            <person name="LaButti K."/>
            <person name="Andreopoulos B."/>
            <person name="Lipzen A."/>
            <person name="Chen C."/>
            <person name="Yan M."/>
            <person name="Daum C."/>
            <person name="Ng V."/>
            <person name="Clum A."/>
            <person name="Steindorff A."/>
            <person name="Ohm R.A."/>
            <person name="Martin F."/>
            <person name="Silar P."/>
            <person name="Natvig D.O."/>
            <person name="Lalanne C."/>
            <person name="Gautier V."/>
            <person name="Ament-Velasquez S.L."/>
            <person name="Kruys A."/>
            <person name="Hutchinson M.I."/>
            <person name="Powell A.J."/>
            <person name="Barry K."/>
            <person name="Miller A.N."/>
            <person name="Grigoriev I.V."/>
            <person name="Debuchy R."/>
            <person name="Gladieux P."/>
            <person name="Hiltunen Thoren M."/>
            <person name="Johannesson H."/>
        </authorList>
    </citation>
    <scope>NUCLEOTIDE SEQUENCE</scope>
    <source>
        <strain evidence="2">SMH4131-1</strain>
    </source>
</reference>
<comment type="caution">
    <text evidence="2">The sequence shown here is derived from an EMBL/GenBank/DDBJ whole genome shotgun (WGS) entry which is preliminary data.</text>
</comment>
<organism evidence="2 3">
    <name type="scientific">Cercophora scortea</name>
    <dbReference type="NCBI Taxonomy" id="314031"/>
    <lineage>
        <taxon>Eukaryota</taxon>
        <taxon>Fungi</taxon>
        <taxon>Dikarya</taxon>
        <taxon>Ascomycota</taxon>
        <taxon>Pezizomycotina</taxon>
        <taxon>Sordariomycetes</taxon>
        <taxon>Sordariomycetidae</taxon>
        <taxon>Sordariales</taxon>
        <taxon>Lasiosphaeriaceae</taxon>
        <taxon>Cercophora</taxon>
    </lineage>
</organism>
<feature type="region of interest" description="Disordered" evidence="1">
    <location>
        <begin position="28"/>
        <end position="242"/>
    </location>
</feature>
<feature type="region of interest" description="Disordered" evidence="1">
    <location>
        <begin position="352"/>
        <end position="437"/>
    </location>
</feature>
<reference evidence="2" key="2">
    <citation type="submission" date="2023-06" db="EMBL/GenBank/DDBJ databases">
        <authorList>
            <consortium name="Lawrence Berkeley National Laboratory"/>
            <person name="Haridas S."/>
            <person name="Hensen N."/>
            <person name="Bonometti L."/>
            <person name="Westerberg I."/>
            <person name="Brannstrom I.O."/>
            <person name="Guillou S."/>
            <person name="Cros-Aarteil S."/>
            <person name="Calhoun S."/>
            <person name="Kuo A."/>
            <person name="Mondo S."/>
            <person name="Pangilinan J."/>
            <person name="Riley R."/>
            <person name="Labutti K."/>
            <person name="Andreopoulos B."/>
            <person name="Lipzen A."/>
            <person name="Chen C."/>
            <person name="Yanf M."/>
            <person name="Daum C."/>
            <person name="Ng V."/>
            <person name="Clum A."/>
            <person name="Steindorff A."/>
            <person name="Ohm R."/>
            <person name="Martin F."/>
            <person name="Silar P."/>
            <person name="Natvig D."/>
            <person name="Lalanne C."/>
            <person name="Gautier V."/>
            <person name="Ament-Velasquez S.L."/>
            <person name="Kruys A."/>
            <person name="Hutchinson M.I."/>
            <person name="Powell A.J."/>
            <person name="Barry K."/>
            <person name="Miller A.N."/>
            <person name="Grigoriev I.V."/>
            <person name="Debuchy R."/>
            <person name="Gladieux P."/>
            <person name="Thoren M.H."/>
            <person name="Johannesson H."/>
        </authorList>
    </citation>
    <scope>NUCLEOTIDE SEQUENCE</scope>
    <source>
        <strain evidence="2">SMH4131-1</strain>
    </source>
</reference>
<evidence type="ECO:0000256" key="1">
    <source>
        <dbReference type="SAM" id="MobiDB-lite"/>
    </source>
</evidence>
<keyword evidence="3" id="KW-1185">Reference proteome</keyword>